<proteinExistence type="predicted"/>
<keyword evidence="1" id="KW-0175">Coiled coil</keyword>
<feature type="domain" description="TOD1/MUCI70 glycosyltransferase-like" evidence="2">
    <location>
        <begin position="80"/>
        <end position="191"/>
    </location>
</feature>
<dbReference type="Pfam" id="PF04765">
    <property type="entry name" value="TOD1_MUCI70"/>
    <property type="match status" value="1"/>
</dbReference>
<dbReference type="EMBL" id="QEEX01000002">
    <property type="protein sequence ID" value="PWB96050.1"/>
    <property type="molecule type" value="Genomic_DNA"/>
</dbReference>
<name>A0A2U1SWP7_9MICO</name>
<gene>
    <name evidence="3" type="ORF">DF220_11695</name>
</gene>
<dbReference type="RefSeq" id="WP_108998320.1">
    <property type="nucleotide sequence ID" value="NZ_QEEX01000002.1"/>
</dbReference>
<evidence type="ECO:0000259" key="2">
    <source>
        <dbReference type="Pfam" id="PF04765"/>
    </source>
</evidence>
<protein>
    <recommendedName>
        <fullName evidence="2">TOD1/MUCI70 glycosyltransferase-like domain-containing protein</fullName>
    </recommendedName>
</protein>
<dbReference type="AlphaFoldDB" id="A0A2U1SWP7"/>
<feature type="coiled-coil region" evidence="1">
    <location>
        <begin position="269"/>
        <end position="303"/>
    </location>
</feature>
<evidence type="ECO:0000313" key="4">
    <source>
        <dbReference type="Proteomes" id="UP000244978"/>
    </source>
</evidence>
<evidence type="ECO:0000256" key="1">
    <source>
        <dbReference type="SAM" id="Coils"/>
    </source>
</evidence>
<accession>A0A2U1SWP7</accession>
<reference evidence="4" key="1">
    <citation type="submission" date="2018-04" db="EMBL/GenBank/DDBJ databases">
        <authorList>
            <person name="Liu S."/>
            <person name="Wang Z."/>
            <person name="Li J."/>
        </authorList>
    </citation>
    <scope>NUCLEOTIDE SEQUENCE [LARGE SCALE GENOMIC DNA]</scope>
    <source>
        <strain evidence="4">S1194</strain>
    </source>
</reference>
<organism evidence="3 4">
    <name type="scientific">Homoserinimonas hongtaonis</name>
    <dbReference type="NCBI Taxonomy" id="2079791"/>
    <lineage>
        <taxon>Bacteria</taxon>
        <taxon>Bacillati</taxon>
        <taxon>Actinomycetota</taxon>
        <taxon>Actinomycetes</taxon>
        <taxon>Micrococcales</taxon>
        <taxon>Microbacteriaceae</taxon>
        <taxon>Homoserinimonas</taxon>
    </lineage>
</organism>
<sequence length="318" mass="36682">MGQRRVVYTALLGDYEDLIEQTVAEESEVDFICFTDNPDLRSTTWDIRLVTPSFPLDLVRSQRDLKIRGHESLSGYDEILYMDNSVHLRVDPTVIFESWLGTADYAVSLHSKRDRVIDEFDEVRSLRYDDPARIDEQLLHYAELYPGVIQERPYWNGLSVRRNTPEVGRMMDIWFDHVLRYSRRDQLSANVAFHLGGVKIAVVESDNNDAPTHQWPAGVNRRAHLTLASRRRSGPLLAELRRVERDLEESETLRLAALAAIEENADEFARQFADEQSLKENELEALRKRLAEAQSKSGAVETLFGSRVARTLNRILRR</sequence>
<comment type="caution">
    <text evidence="3">The sequence shown here is derived from an EMBL/GenBank/DDBJ whole genome shotgun (WGS) entry which is preliminary data.</text>
</comment>
<evidence type="ECO:0000313" key="3">
    <source>
        <dbReference type="EMBL" id="PWB96050.1"/>
    </source>
</evidence>
<keyword evidence="4" id="KW-1185">Reference proteome</keyword>
<dbReference type="InterPro" id="IPR048354">
    <property type="entry name" value="TOD1_MUCI70_glycTrfase_dom"/>
</dbReference>
<dbReference type="Proteomes" id="UP000244978">
    <property type="component" value="Unassembled WGS sequence"/>
</dbReference>